<evidence type="ECO:0000313" key="2">
    <source>
        <dbReference type="Proteomes" id="UP000468901"/>
    </source>
</evidence>
<organism evidence="1 2">
    <name type="scientific">Parvibaculum sedimenti</name>
    <dbReference type="NCBI Taxonomy" id="2608632"/>
    <lineage>
        <taxon>Bacteria</taxon>
        <taxon>Pseudomonadati</taxon>
        <taxon>Pseudomonadota</taxon>
        <taxon>Alphaproteobacteria</taxon>
        <taxon>Hyphomicrobiales</taxon>
        <taxon>Parvibaculaceae</taxon>
        <taxon>Parvibaculum</taxon>
    </lineage>
</organism>
<comment type="caution">
    <text evidence="1">The sequence shown here is derived from an EMBL/GenBank/DDBJ whole genome shotgun (WGS) entry which is preliminary data.</text>
</comment>
<dbReference type="AlphaFoldDB" id="A0A6N6VJ99"/>
<dbReference type="InterPro" id="IPR010775">
    <property type="entry name" value="DUF1365"/>
</dbReference>
<name>A0A6N6VJ99_9HYPH</name>
<dbReference type="EMBL" id="WESC01000004">
    <property type="protein sequence ID" value="KAB7741151.1"/>
    <property type="molecule type" value="Genomic_DNA"/>
</dbReference>
<proteinExistence type="predicted"/>
<evidence type="ECO:0000313" key="1">
    <source>
        <dbReference type="EMBL" id="KAB7741151.1"/>
    </source>
</evidence>
<dbReference type="PANTHER" id="PTHR33973">
    <property type="entry name" value="OS07G0153300 PROTEIN"/>
    <property type="match status" value="1"/>
</dbReference>
<reference evidence="1 2" key="1">
    <citation type="submission" date="2019-09" db="EMBL/GenBank/DDBJ databases">
        <title>Parvibaculum sedimenti sp. nov., isolated from sediment.</title>
        <authorList>
            <person name="Wang Y."/>
        </authorList>
    </citation>
    <scope>NUCLEOTIDE SEQUENCE [LARGE SCALE GENOMIC DNA]</scope>
    <source>
        <strain evidence="1 2">HXT-9</strain>
    </source>
</reference>
<dbReference type="PANTHER" id="PTHR33973:SF4">
    <property type="entry name" value="OS07G0153300 PROTEIN"/>
    <property type="match status" value="1"/>
</dbReference>
<protein>
    <submittedName>
        <fullName evidence="1">DUF1365 family protein</fullName>
    </submittedName>
</protein>
<gene>
    <name evidence="1" type="ORF">F2P47_05225</name>
</gene>
<keyword evidence="2" id="KW-1185">Reference proteome</keyword>
<dbReference type="Proteomes" id="UP000468901">
    <property type="component" value="Unassembled WGS sequence"/>
</dbReference>
<sequence>MIEGETRSRLYFGKVFHRRLRPRRHELSYRVFYMLIDIDELDALDRGSRLFTHNRFGLFSFHDCDHGPRDGRPLRPWIEAQLVRAGLAPGGRILALCLPRVLGYVFNPLTVYFCHDVEGRPAAMFYEVSNTFGDRHSYLIPVADADGAVLRQSCDKAFFVSPFIEVVGSYDFTVLLPERRIGLTIRESDSEGALLTASFAGEARSFTDATLLNAFLTHPLLTLKIIAGIHWEALKLWLKGVPFVARPMAPAGAVTICAPARPAISARLE</sequence>
<dbReference type="Pfam" id="PF07103">
    <property type="entry name" value="DUF1365"/>
    <property type="match status" value="1"/>
</dbReference>
<accession>A0A6N6VJ99</accession>
<dbReference type="RefSeq" id="WP_152215124.1">
    <property type="nucleotide sequence ID" value="NZ_WESC01000004.1"/>
</dbReference>